<organism evidence="10 11">
    <name type="scientific">Actinoalloteichus hoggarensis</name>
    <dbReference type="NCBI Taxonomy" id="1470176"/>
    <lineage>
        <taxon>Bacteria</taxon>
        <taxon>Bacillati</taxon>
        <taxon>Actinomycetota</taxon>
        <taxon>Actinomycetes</taxon>
        <taxon>Pseudonocardiales</taxon>
        <taxon>Pseudonocardiaceae</taxon>
        <taxon>Actinoalloteichus</taxon>
    </lineage>
</organism>
<keyword evidence="11" id="KW-1185">Reference proteome</keyword>
<accession>A0A221W5U7</accession>
<dbReference type="GO" id="GO:0016887">
    <property type="term" value="F:ATP hydrolysis activity"/>
    <property type="evidence" value="ECO:0007669"/>
    <property type="project" value="RHEA"/>
</dbReference>
<evidence type="ECO:0000313" key="11">
    <source>
        <dbReference type="Proteomes" id="UP000204221"/>
    </source>
</evidence>
<dbReference type="InterPro" id="IPR014017">
    <property type="entry name" value="DNA_helicase_UvrD-like_C"/>
</dbReference>
<dbReference type="KEGG" id="ahg:AHOG_17280"/>
<dbReference type="GO" id="GO:0005524">
    <property type="term" value="F:ATP binding"/>
    <property type="evidence" value="ECO:0007669"/>
    <property type="project" value="UniProtKB-UniRule"/>
</dbReference>
<dbReference type="AlphaFoldDB" id="A0A221W5U7"/>
<dbReference type="GO" id="GO:0005829">
    <property type="term" value="C:cytosol"/>
    <property type="evidence" value="ECO:0007669"/>
    <property type="project" value="TreeGrafter"/>
</dbReference>
<dbReference type="InterPro" id="IPR027417">
    <property type="entry name" value="P-loop_NTPase"/>
</dbReference>
<evidence type="ECO:0000256" key="8">
    <source>
        <dbReference type="ARBA" id="ARBA00048988"/>
    </source>
</evidence>
<dbReference type="EC" id="5.6.2.4" evidence="7"/>
<keyword evidence="2 9" id="KW-0378">Hydrolase</keyword>
<keyword evidence="3 9" id="KW-0347">Helicase</keyword>
<keyword evidence="4 9" id="KW-0067">ATP-binding</keyword>
<evidence type="ECO:0000256" key="7">
    <source>
        <dbReference type="ARBA" id="ARBA00034808"/>
    </source>
</evidence>
<dbReference type="InterPro" id="IPR000212">
    <property type="entry name" value="DNA_helicase_UvrD/REP"/>
</dbReference>
<dbReference type="PROSITE" id="PS51198">
    <property type="entry name" value="UVRD_HELICASE_ATP_BIND"/>
    <property type="match status" value="1"/>
</dbReference>
<dbReference type="SUPFAM" id="SSF52540">
    <property type="entry name" value="P-loop containing nucleoside triphosphate hydrolases"/>
    <property type="match status" value="1"/>
</dbReference>
<protein>
    <recommendedName>
        <fullName evidence="7">DNA 3'-5' helicase</fullName>
        <ecNumber evidence="7">5.6.2.4</ecNumber>
    </recommendedName>
</protein>
<dbReference type="Pfam" id="PF00580">
    <property type="entry name" value="UvrD-helicase"/>
    <property type="match status" value="1"/>
</dbReference>
<evidence type="ECO:0000256" key="5">
    <source>
        <dbReference type="ARBA" id="ARBA00023235"/>
    </source>
</evidence>
<keyword evidence="1 9" id="KW-0547">Nucleotide-binding</keyword>
<evidence type="ECO:0000256" key="4">
    <source>
        <dbReference type="ARBA" id="ARBA00022840"/>
    </source>
</evidence>
<comment type="catalytic activity">
    <reaction evidence="8">
        <text>ATP + H2O = ADP + phosphate + H(+)</text>
        <dbReference type="Rhea" id="RHEA:13065"/>
        <dbReference type="ChEBI" id="CHEBI:15377"/>
        <dbReference type="ChEBI" id="CHEBI:15378"/>
        <dbReference type="ChEBI" id="CHEBI:30616"/>
        <dbReference type="ChEBI" id="CHEBI:43474"/>
        <dbReference type="ChEBI" id="CHEBI:456216"/>
        <dbReference type="EC" id="5.6.2.4"/>
    </reaction>
</comment>
<keyword evidence="5" id="KW-0413">Isomerase</keyword>
<dbReference type="PANTHER" id="PTHR11070:SF45">
    <property type="entry name" value="DNA 3'-5' HELICASE"/>
    <property type="match status" value="1"/>
</dbReference>
<dbReference type="Proteomes" id="UP000204221">
    <property type="component" value="Chromosome"/>
</dbReference>
<dbReference type="GO" id="GO:0003677">
    <property type="term" value="F:DNA binding"/>
    <property type="evidence" value="ECO:0007669"/>
    <property type="project" value="InterPro"/>
</dbReference>
<name>A0A221W5U7_9PSEU</name>
<dbReference type="GO" id="GO:0000725">
    <property type="term" value="P:recombinational repair"/>
    <property type="evidence" value="ECO:0007669"/>
    <property type="project" value="TreeGrafter"/>
</dbReference>
<proteinExistence type="predicted"/>
<dbReference type="Gene3D" id="3.40.50.300">
    <property type="entry name" value="P-loop containing nucleotide triphosphate hydrolases"/>
    <property type="match status" value="2"/>
</dbReference>
<dbReference type="InterPro" id="IPR014016">
    <property type="entry name" value="UvrD-like_ATP-bd"/>
</dbReference>
<evidence type="ECO:0000256" key="9">
    <source>
        <dbReference type="PROSITE-ProRule" id="PRU00560"/>
    </source>
</evidence>
<evidence type="ECO:0000256" key="3">
    <source>
        <dbReference type="ARBA" id="ARBA00022806"/>
    </source>
</evidence>
<gene>
    <name evidence="10" type="ORF">AHOG_17280</name>
</gene>
<dbReference type="Pfam" id="PF13361">
    <property type="entry name" value="UvrD_C"/>
    <property type="match status" value="1"/>
</dbReference>
<reference evidence="10 11" key="1">
    <citation type="submission" date="2017-07" db="EMBL/GenBank/DDBJ databases">
        <title>Complete genome sequence of Actinoalloteichus hoggarensis DSM 45943, type strain of Actinoalloteichus hoggarensis.</title>
        <authorList>
            <person name="Ruckert C."/>
            <person name="Nouioui I."/>
            <person name="Willmese J."/>
            <person name="van Wezel G."/>
            <person name="Klenk H.-P."/>
            <person name="Kalinowski J."/>
            <person name="Zotchev S.B."/>
        </authorList>
    </citation>
    <scope>NUCLEOTIDE SEQUENCE [LARGE SCALE GENOMIC DNA]</scope>
    <source>
        <strain evidence="10 11">DSM 45943</strain>
    </source>
</reference>
<dbReference type="RefSeq" id="WP_245856281.1">
    <property type="nucleotide sequence ID" value="NZ_CP022521.1"/>
</dbReference>
<dbReference type="GO" id="GO:0043138">
    <property type="term" value="F:3'-5' DNA helicase activity"/>
    <property type="evidence" value="ECO:0007669"/>
    <property type="project" value="UniProtKB-EC"/>
</dbReference>
<evidence type="ECO:0000256" key="1">
    <source>
        <dbReference type="ARBA" id="ARBA00022741"/>
    </source>
</evidence>
<comment type="catalytic activity">
    <reaction evidence="6">
        <text>Couples ATP hydrolysis with the unwinding of duplex DNA by translocating in the 3'-5' direction.</text>
        <dbReference type="EC" id="5.6.2.4"/>
    </reaction>
</comment>
<sequence>MKHLAEQLSPGSDKPILLTTFTKNLTTDLRARLASLLEPELLARVEITHIDQLAARVLSESVGVGRQRVFDTVALGVLRQVLAEVDDQRWDAEFLLEEWDQVVLGQSLNTRKAYFDARRAGRGRSLTRPERNQIWKLLEQFTVRLDKEGIETWGQAAERAARLAMERAAKIEARRDNEAVGGAEEAQPDDSSGRCYRSHRYRHVVVDEAQDLRAAHWTMLRAMVPKSPNDLFIAGDTHQRIYDHQVTLGTVGVNIRGRSSRLTLSYRTTREILARAIGVVDPQKVSYDNLDDGADTLEGYRSVLHGPAPELAACSSWEDELIQLAAALKNWRTEISTGDNGIRRDPRGNVAVCVADRDMVAQVMSYLATQAEISCAELTKDGPKGDGEVHVGTMHRFKGLEYQKPAIVGVCDGVIPRTAVIERYRKEDQQRSAREERKARSLLFVAATRARDTLRISWYGRPSPYLPV</sequence>
<evidence type="ECO:0000256" key="2">
    <source>
        <dbReference type="ARBA" id="ARBA00022801"/>
    </source>
</evidence>
<evidence type="ECO:0000256" key="6">
    <source>
        <dbReference type="ARBA" id="ARBA00034617"/>
    </source>
</evidence>
<dbReference type="EMBL" id="CP022521">
    <property type="protein sequence ID" value="ASO21081.1"/>
    <property type="molecule type" value="Genomic_DNA"/>
</dbReference>
<dbReference type="PANTHER" id="PTHR11070">
    <property type="entry name" value="UVRD / RECB / PCRA DNA HELICASE FAMILY MEMBER"/>
    <property type="match status" value="1"/>
</dbReference>
<evidence type="ECO:0000313" key="10">
    <source>
        <dbReference type="EMBL" id="ASO21081.1"/>
    </source>
</evidence>
<comment type="caution">
    <text evidence="9">Lacks conserved residue(s) required for the propagation of feature annotation.</text>
</comment>